<reference evidence="3" key="1">
    <citation type="submission" date="2021-05" db="EMBL/GenBank/DDBJ databases">
        <title>Comparative Genomics of Plasmidial Prophages Sato and Sole Expands the Genetic Diversity found in the Genus Betatectivirus.</title>
        <authorList>
            <person name="Gillis A."/>
            <person name="Hock L."/>
            <person name="Mahillon J."/>
        </authorList>
    </citation>
    <scope>NUCLEOTIDE SEQUENCE</scope>
    <source>
        <strain evidence="3">Sole</strain>
    </source>
</reference>
<evidence type="ECO:0000313" key="4">
    <source>
        <dbReference type="Proteomes" id="UP000683116"/>
    </source>
</evidence>
<organism evidence="3 4">
    <name type="scientific">Bacillus phage Sole</name>
    <dbReference type="NCBI Taxonomy" id="1260287"/>
    <lineage>
        <taxon>Viruses</taxon>
        <taxon>Varidnaviria</taxon>
        <taxon>Bamfordvirae</taxon>
        <taxon>Preplasmiviricota</taxon>
        <taxon>Prepoliviricotina</taxon>
        <taxon>Tectiliviricetes</taxon>
        <taxon>Kalamavirales</taxon>
        <taxon>Tectiviridae</taxon>
        <taxon>Betatectivirus</taxon>
        <taxon>Betatectivirus sole</taxon>
    </lineage>
</organism>
<dbReference type="Proteomes" id="UP000683116">
    <property type="component" value="Segment"/>
</dbReference>
<protein>
    <submittedName>
        <fullName evidence="3">Uncharacterized protein</fullName>
    </submittedName>
</protein>
<evidence type="ECO:0000256" key="1">
    <source>
        <dbReference type="SAM" id="MobiDB-lite"/>
    </source>
</evidence>
<keyword evidence="2" id="KW-0472">Membrane</keyword>
<gene>
    <name evidence="3" type="ORF">Sole_gp25</name>
</gene>
<accession>A0A8E8PCR2</accession>
<sequence>MPEFEKLDPPASGGGGGKHKPKFDKKQKMLLLGGGIAVVLVALFVGKANHSGSSQEAVEEELKDYYTNYPTLGSQNSVVQDGMNTLVGRQEEIMNALLEATGKKAPSEYTQLRSGDYTDLNDAVKMQNYLIANGITSSVVDHFRDPNGYAGDREYYYVKGFSADKELISQLSMKARQEKMTGNVHTQQVQAKDAPNAGTNIIKTW</sequence>
<keyword evidence="4" id="KW-1185">Reference proteome</keyword>
<feature type="region of interest" description="Disordered" evidence="1">
    <location>
        <begin position="1"/>
        <end position="22"/>
    </location>
</feature>
<name>A0A8E8PCR2_9VIRU</name>
<feature type="transmembrane region" description="Helical" evidence="2">
    <location>
        <begin position="29"/>
        <end position="46"/>
    </location>
</feature>
<evidence type="ECO:0000313" key="3">
    <source>
        <dbReference type="EMBL" id="QWE49677.1"/>
    </source>
</evidence>
<keyword evidence="2" id="KW-1133">Transmembrane helix</keyword>
<evidence type="ECO:0000256" key="2">
    <source>
        <dbReference type="SAM" id="Phobius"/>
    </source>
</evidence>
<dbReference type="EMBL" id="MZ089979">
    <property type="protein sequence ID" value="QWE49677.1"/>
    <property type="molecule type" value="Genomic_DNA"/>
</dbReference>
<proteinExistence type="predicted"/>
<keyword evidence="2" id="KW-0812">Transmembrane</keyword>